<dbReference type="RefSeq" id="WP_092863150.1">
    <property type="nucleotide sequence ID" value="NZ_FOQH01000010.1"/>
</dbReference>
<dbReference type="SUPFAM" id="SSF51126">
    <property type="entry name" value="Pectin lyase-like"/>
    <property type="match status" value="1"/>
</dbReference>
<organism evidence="1 2">
    <name type="scientific">Albimonas pacifica</name>
    <dbReference type="NCBI Taxonomy" id="1114924"/>
    <lineage>
        <taxon>Bacteria</taxon>
        <taxon>Pseudomonadati</taxon>
        <taxon>Pseudomonadota</taxon>
        <taxon>Alphaproteobacteria</taxon>
        <taxon>Rhodobacterales</taxon>
        <taxon>Paracoccaceae</taxon>
        <taxon>Albimonas</taxon>
    </lineage>
</organism>
<protein>
    <submittedName>
        <fullName evidence="1">Uncharacterized protein</fullName>
    </submittedName>
</protein>
<dbReference type="OrthoDB" id="8266301at2"/>
<evidence type="ECO:0000313" key="1">
    <source>
        <dbReference type="EMBL" id="SFI84723.1"/>
    </source>
</evidence>
<proteinExistence type="predicted"/>
<dbReference type="Proteomes" id="UP000199377">
    <property type="component" value="Unassembled WGS sequence"/>
</dbReference>
<dbReference type="STRING" id="1114924.SAMN05216258_11053"/>
<sequence>MPRLFGDSILRATDSDDEPVPGALLTVYEAGTTTEVPTYSDADLSIAQSVPVVASSAGVFPPVYVPPGTYKLGVTTASGAAISGYPVDNVVAGVGITSVISKDFDNRAAAQAATIASDVGAVRLLGYTTAGDGETAQYKRAASSPGHAGSFQDAEDNWWEIANAKVQVEQLGAVADGATNARGALQSALSFRSEVGLTGSYAISGAVDVSAAGYFRRIIGQGQTFIQMLDAAATFAFGETAAAYGCEIGHVRIEGNDVALVPLRMAEISFSHHVLVHDTMIRGYVDFGIKVEGNNDGSRFERVIIENAPSSHSGSAAFRHLEVGPISGINCTFANCNGWSYWGDYQANWTDCRFTFGVQGLIKFTPTKPTRVLSIRGPYIENVGFRSGAGVPTGSPIGILADGGDIYPNGGIVIDSPQKFYAGWASDLIVARDGAWIHYITGSVPIDGNTVPFTPASPPDPQSGRQLQLFSVLGIDSGSFLRIEGPLKTNFYHVTDNPDGSYADFIGRFQPQSQGYPLRVGGNGHKRVWAGDMTTTTGWTSSNLSSFTSVSGRLRAVCDGTGCNVFQTAAISKADSECLVGKIIVLQMTATPKGAGPFNLNCGLQGAGLSKMTTASSWTEEAGSGSRTYHSFVAYVESDEDIRVNLRPNDSGSEASTSEVDIHEAEIWVLDA</sequence>
<keyword evidence="2" id="KW-1185">Reference proteome</keyword>
<dbReference type="InterPro" id="IPR011050">
    <property type="entry name" value="Pectin_lyase_fold/virulence"/>
</dbReference>
<dbReference type="EMBL" id="FOQH01000010">
    <property type="protein sequence ID" value="SFI84723.1"/>
    <property type="molecule type" value="Genomic_DNA"/>
</dbReference>
<reference evidence="1 2" key="1">
    <citation type="submission" date="2016-10" db="EMBL/GenBank/DDBJ databases">
        <authorList>
            <person name="de Groot N.N."/>
        </authorList>
    </citation>
    <scope>NUCLEOTIDE SEQUENCE [LARGE SCALE GENOMIC DNA]</scope>
    <source>
        <strain evidence="1 2">CGMCC 1.11030</strain>
    </source>
</reference>
<evidence type="ECO:0000313" key="2">
    <source>
        <dbReference type="Proteomes" id="UP000199377"/>
    </source>
</evidence>
<dbReference type="AlphaFoldDB" id="A0A1I3LJ29"/>
<gene>
    <name evidence="1" type="ORF">SAMN05216258_11053</name>
</gene>
<name>A0A1I3LJ29_9RHOB</name>
<dbReference type="InterPro" id="IPR012334">
    <property type="entry name" value="Pectin_lyas_fold"/>
</dbReference>
<accession>A0A1I3LJ29</accession>
<dbReference type="Gene3D" id="2.160.20.10">
    <property type="entry name" value="Single-stranded right-handed beta-helix, Pectin lyase-like"/>
    <property type="match status" value="1"/>
</dbReference>